<feature type="chain" id="PRO_5021021424" evidence="2">
    <location>
        <begin position="19"/>
        <end position="119"/>
    </location>
</feature>
<dbReference type="Proteomes" id="UP000298138">
    <property type="component" value="Unassembled WGS sequence"/>
</dbReference>
<organism evidence="3 4">
    <name type="scientific">Ascodesmis nigricans</name>
    <dbReference type="NCBI Taxonomy" id="341454"/>
    <lineage>
        <taxon>Eukaryota</taxon>
        <taxon>Fungi</taxon>
        <taxon>Dikarya</taxon>
        <taxon>Ascomycota</taxon>
        <taxon>Pezizomycotina</taxon>
        <taxon>Pezizomycetes</taxon>
        <taxon>Pezizales</taxon>
        <taxon>Ascodesmidaceae</taxon>
        <taxon>Ascodesmis</taxon>
    </lineage>
</organism>
<reference evidence="3 4" key="1">
    <citation type="submission" date="2019-04" db="EMBL/GenBank/DDBJ databases">
        <title>Comparative genomics and transcriptomics to analyze fruiting body development in filamentous ascomycetes.</title>
        <authorList>
            <consortium name="DOE Joint Genome Institute"/>
            <person name="Lutkenhaus R."/>
            <person name="Traeger S."/>
            <person name="Breuer J."/>
            <person name="Kuo A."/>
            <person name="Lipzen A."/>
            <person name="Pangilinan J."/>
            <person name="Dilworth D."/>
            <person name="Sandor L."/>
            <person name="Poggeler S."/>
            <person name="Barry K."/>
            <person name="Grigoriev I.V."/>
            <person name="Nowrousian M."/>
        </authorList>
    </citation>
    <scope>NUCLEOTIDE SEQUENCE [LARGE SCALE GENOMIC DNA]</scope>
    <source>
        <strain evidence="3 4">CBS 389.68</strain>
    </source>
</reference>
<proteinExistence type="predicted"/>
<evidence type="ECO:0000256" key="2">
    <source>
        <dbReference type="SAM" id="SignalP"/>
    </source>
</evidence>
<gene>
    <name evidence="3" type="ORF">EX30DRAFT_123777</name>
</gene>
<evidence type="ECO:0000256" key="1">
    <source>
        <dbReference type="SAM" id="MobiDB-lite"/>
    </source>
</evidence>
<feature type="region of interest" description="Disordered" evidence="1">
    <location>
        <begin position="96"/>
        <end position="119"/>
    </location>
</feature>
<accession>A0A4V3SI63</accession>
<dbReference type="AlphaFoldDB" id="A0A4V3SI63"/>
<feature type="compositionally biased region" description="Polar residues" evidence="1">
    <location>
        <begin position="96"/>
        <end position="106"/>
    </location>
</feature>
<name>A0A4V3SI63_9PEZI</name>
<evidence type="ECO:0000313" key="3">
    <source>
        <dbReference type="EMBL" id="TGZ78884.1"/>
    </source>
</evidence>
<dbReference type="InParanoid" id="A0A4V3SI63"/>
<evidence type="ECO:0000313" key="4">
    <source>
        <dbReference type="Proteomes" id="UP000298138"/>
    </source>
</evidence>
<sequence length="119" mass="12999">MILVTGLAGMAWVLLVEFSGGPEFRVPSIASGDGLGSGGLMKMKLGRDELVDQRVFEVTFCDCKFQSYAVKRENRQGFLGLANHGTDEMFNDRINQMPSQEESGASTGCMPLRHGRPGR</sequence>
<feature type="signal peptide" evidence="2">
    <location>
        <begin position="1"/>
        <end position="18"/>
    </location>
</feature>
<keyword evidence="4" id="KW-1185">Reference proteome</keyword>
<protein>
    <submittedName>
        <fullName evidence="3">Uncharacterized protein</fullName>
    </submittedName>
</protein>
<keyword evidence="2" id="KW-0732">Signal</keyword>
<dbReference type="EMBL" id="ML220136">
    <property type="protein sequence ID" value="TGZ78884.1"/>
    <property type="molecule type" value="Genomic_DNA"/>
</dbReference>